<keyword evidence="6 10" id="KW-0460">Magnesium</keyword>
<evidence type="ECO:0000256" key="5">
    <source>
        <dbReference type="ARBA" id="ARBA00022801"/>
    </source>
</evidence>
<comment type="catalytic activity">
    <reaction evidence="10">
        <text>ITP + H2O = IMP + diphosphate + H(+)</text>
        <dbReference type="Rhea" id="RHEA:29399"/>
        <dbReference type="ChEBI" id="CHEBI:15377"/>
        <dbReference type="ChEBI" id="CHEBI:15378"/>
        <dbReference type="ChEBI" id="CHEBI:33019"/>
        <dbReference type="ChEBI" id="CHEBI:58053"/>
        <dbReference type="ChEBI" id="CHEBI:61402"/>
        <dbReference type="EC" id="3.6.1.66"/>
    </reaction>
</comment>
<dbReference type="FunFam" id="3.90.950.10:FF:000001">
    <property type="entry name" value="dITP/XTP pyrophosphatase"/>
    <property type="match status" value="1"/>
</dbReference>
<feature type="binding site" evidence="10">
    <location>
        <position position="177"/>
    </location>
    <ligand>
        <name>substrate</name>
    </ligand>
</feature>
<feature type="binding site" evidence="10">
    <location>
        <position position="40"/>
    </location>
    <ligand>
        <name>Mg(2+)</name>
        <dbReference type="ChEBI" id="CHEBI:18420"/>
    </ligand>
</feature>
<feature type="binding site" evidence="10">
    <location>
        <position position="69"/>
    </location>
    <ligand>
        <name>Mg(2+)</name>
        <dbReference type="ChEBI" id="CHEBI:18420"/>
    </ligand>
</feature>
<keyword evidence="7 10" id="KW-0546">Nucleotide metabolism</keyword>
<feature type="active site" description="Proton acceptor" evidence="10">
    <location>
        <position position="69"/>
    </location>
</feature>
<comment type="subunit">
    <text evidence="2 10">Homodimer.</text>
</comment>
<dbReference type="OrthoDB" id="9807456at2"/>
<sequence>MQKLVLASGNPGKLKEFQQLLADCGYQVLSQGEFGLDSAEETGLTFVENAILKARHASAQTGLPALADDSGLSVDALDGRPGIYSARYAGPKATDADNNARLLQELEGVPEAERGACYHCVLVLMRHAEDPTPVIAQGQWRGRIRTGPKGEGGFGYDPLFQVLERQCSAAELGKEEKGKISHRAIATRALLAGLTNGAS</sequence>
<dbReference type="GO" id="GO:0009117">
    <property type="term" value="P:nucleotide metabolic process"/>
    <property type="evidence" value="ECO:0007669"/>
    <property type="project" value="UniProtKB-KW"/>
</dbReference>
<dbReference type="NCBIfam" id="TIGR00042">
    <property type="entry name" value="RdgB/HAM1 family non-canonical purine NTP pyrophosphatase"/>
    <property type="match status" value="1"/>
</dbReference>
<comment type="similarity">
    <text evidence="1 10 11">Belongs to the HAM1 NTPase family.</text>
</comment>
<feature type="binding site" evidence="10">
    <location>
        <position position="70"/>
    </location>
    <ligand>
        <name>substrate</name>
    </ligand>
</feature>
<dbReference type="RefSeq" id="WP_123638460.1">
    <property type="nucleotide sequence ID" value="NZ_JBHYFO010000005.1"/>
</dbReference>
<feature type="binding site" evidence="10">
    <location>
        <begin position="8"/>
        <end position="13"/>
    </location>
    <ligand>
        <name>substrate</name>
    </ligand>
</feature>
<accession>A0A3N1NP17</accession>
<dbReference type="GO" id="GO:0017111">
    <property type="term" value="F:ribonucleoside triphosphate phosphatase activity"/>
    <property type="evidence" value="ECO:0007669"/>
    <property type="project" value="InterPro"/>
</dbReference>
<dbReference type="EC" id="3.6.1.66" evidence="10"/>
<evidence type="ECO:0000256" key="11">
    <source>
        <dbReference type="RuleBase" id="RU003781"/>
    </source>
</evidence>
<proteinExistence type="inferred from homology"/>
<evidence type="ECO:0000256" key="3">
    <source>
        <dbReference type="ARBA" id="ARBA00022723"/>
    </source>
</evidence>
<dbReference type="InterPro" id="IPR029001">
    <property type="entry name" value="ITPase-like_fam"/>
</dbReference>
<name>A0A3N1NP17_9GAMM</name>
<dbReference type="InterPro" id="IPR020922">
    <property type="entry name" value="dITP/XTP_pyrophosphatase"/>
</dbReference>
<evidence type="ECO:0000256" key="1">
    <source>
        <dbReference type="ARBA" id="ARBA00008023"/>
    </source>
</evidence>
<dbReference type="GO" id="GO:0035870">
    <property type="term" value="F:dITP diphosphatase activity"/>
    <property type="evidence" value="ECO:0007669"/>
    <property type="project" value="UniProtKB-UniRule"/>
</dbReference>
<gene>
    <name evidence="12" type="ORF">EDC38_2098</name>
</gene>
<keyword evidence="5 10" id="KW-0378">Hydrolase</keyword>
<protein>
    <recommendedName>
        <fullName evidence="10">dITP/XTP pyrophosphatase</fullName>
        <ecNumber evidence="10">3.6.1.66</ecNumber>
    </recommendedName>
    <alternativeName>
        <fullName evidence="10">Non-canonical purine NTP pyrophosphatase</fullName>
    </alternativeName>
    <alternativeName>
        <fullName evidence="10">Non-standard purine NTP pyrophosphatase</fullName>
    </alternativeName>
    <alternativeName>
        <fullName evidence="10">Nucleoside-triphosphate diphosphatase</fullName>
    </alternativeName>
    <alternativeName>
        <fullName evidence="10">Nucleoside-triphosphate pyrophosphatase</fullName>
        <shortName evidence="10">NTPase</shortName>
    </alternativeName>
</protein>
<feature type="binding site" evidence="10">
    <location>
        <begin position="182"/>
        <end position="183"/>
    </location>
    <ligand>
        <name>substrate</name>
    </ligand>
</feature>
<dbReference type="CDD" id="cd00515">
    <property type="entry name" value="HAM1"/>
    <property type="match status" value="1"/>
</dbReference>
<evidence type="ECO:0000256" key="4">
    <source>
        <dbReference type="ARBA" id="ARBA00022741"/>
    </source>
</evidence>
<evidence type="ECO:0000256" key="10">
    <source>
        <dbReference type="HAMAP-Rule" id="MF_01405"/>
    </source>
</evidence>
<reference evidence="12 13" key="1">
    <citation type="submission" date="2018-11" db="EMBL/GenBank/DDBJ databases">
        <title>Genomic Encyclopedia of Type Strains, Phase IV (KMG-IV): sequencing the most valuable type-strain genomes for metagenomic binning, comparative biology and taxonomic classification.</title>
        <authorList>
            <person name="Goeker M."/>
        </authorList>
    </citation>
    <scope>NUCLEOTIDE SEQUENCE [LARGE SCALE GENOMIC DNA]</scope>
    <source>
        <strain evidence="12 13">DSM 16974</strain>
    </source>
</reference>
<dbReference type="PANTHER" id="PTHR11067">
    <property type="entry name" value="INOSINE TRIPHOSPHATE PYROPHOSPHATASE/HAM1 PROTEIN"/>
    <property type="match status" value="1"/>
</dbReference>
<keyword evidence="3 10" id="KW-0479">Metal-binding</keyword>
<comment type="catalytic activity">
    <reaction evidence="8 10">
        <text>dITP + H2O = dIMP + diphosphate + H(+)</text>
        <dbReference type="Rhea" id="RHEA:28342"/>
        <dbReference type="ChEBI" id="CHEBI:15377"/>
        <dbReference type="ChEBI" id="CHEBI:15378"/>
        <dbReference type="ChEBI" id="CHEBI:33019"/>
        <dbReference type="ChEBI" id="CHEBI:61194"/>
        <dbReference type="ChEBI" id="CHEBI:61382"/>
        <dbReference type="EC" id="3.6.1.66"/>
    </reaction>
</comment>
<dbReference type="InterPro" id="IPR002637">
    <property type="entry name" value="RdgB/HAM1"/>
</dbReference>
<dbReference type="PANTHER" id="PTHR11067:SF9">
    <property type="entry name" value="INOSINE TRIPHOSPHATE PYROPHOSPHATASE"/>
    <property type="match status" value="1"/>
</dbReference>
<evidence type="ECO:0000313" key="12">
    <source>
        <dbReference type="EMBL" id="ROQ21474.1"/>
    </source>
</evidence>
<dbReference type="GO" id="GO:0036222">
    <property type="term" value="F:XTP diphosphatase activity"/>
    <property type="evidence" value="ECO:0007669"/>
    <property type="project" value="UniProtKB-UniRule"/>
</dbReference>
<dbReference type="GO" id="GO:0000166">
    <property type="term" value="F:nucleotide binding"/>
    <property type="evidence" value="ECO:0007669"/>
    <property type="project" value="UniProtKB-KW"/>
</dbReference>
<dbReference type="EMBL" id="RJUK01000001">
    <property type="protein sequence ID" value="ROQ21474.1"/>
    <property type="molecule type" value="Genomic_DNA"/>
</dbReference>
<evidence type="ECO:0000256" key="8">
    <source>
        <dbReference type="ARBA" id="ARBA00051875"/>
    </source>
</evidence>
<dbReference type="GO" id="GO:0005829">
    <property type="term" value="C:cytosol"/>
    <property type="evidence" value="ECO:0007669"/>
    <property type="project" value="TreeGrafter"/>
</dbReference>
<keyword evidence="4 10" id="KW-0547">Nucleotide-binding</keyword>
<comment type="catalytic activity">
    <reaction evidence="9 10">
        <text>XTP + H2O = XMP + diphosphate + H(+)</text>
        <dbReference type="Rhea" id="RHEA:28610"/>
        <dbReference type="ChEBI" id="CHEBI:15377"/>
        <dbReference type="ChEBI" id="CHEBI:15378"/>
        <dbReference type="ChEBI" id="CHEBI:33019"/>
        <dbReference type="ChEBI" id="CHEBI:57464"/>
        <dbReference type="ChEBI" id="CHEBI:61314"/>
        <dbReference type="EC" id="3.6.1.66"/>
    </reaction>
</comment>
<dbReference type="Proteomes" id="UP000273643">
    <property type="component" value="Unassembled WGS sequence"/>
</dbReference>
<dbReference type="HAMAP" id="MF_01405">
    <property type="entry name" value="Non_canon_purine_NTPase"/>
    <property type="match status" value="1"/>
</dbReference>
<organism evidence="12 13">
    <name type="scientific">Marinimicrobium koreense</name>
    <dbReference type="NCBI Taxonomy" id="306545"/>
    <lineage>
        <taxon>Bacteria</taxon>
        <taxon>Pseudomonadati</taxon>
        <taxon>Pseudomonadota</taxon>
        <taxon>Gammaproteobacteria</taxon>
        <taxon>Cellvibrionales</taxon>
        <taxon>Cellvibrionaceae</taxon>
        <taxon>Marinimicrobium</taxon>
    </lineage>
</organism>
<evidence type="ECO:0000256" key="9">
    <source>
        <dbReference type="ARBA" id="ARBA00052017"/>
    </source>
</evidence>
<dbReference type="GO" id="GO:0009146">
    <property type="term" value="P:purine nucleoside triphosphate catabolic process"/>
    <property type="evidence" value="ECO:0007669"/>
    <property type="project" value="UniProtKB-UniRule"/>
</dbReference>
<dbReference type="SUPFAM" id="SSF52972">
    <property type="entry name" value="ITPase-like"/>
    <property type="match status" value="1"/>
</dbReference>
<comment type="caution">
    <text evidence="12">The sequence shown here is derived from an EMBL/GenBank/DDBJ whole genome shotgun (WGS) entry which is preliminary data.</text>
</comment>
<dbReference type="AlphaFoldDB" id="A0A3N1NP17"/>
<dbReference type="Gene3D" id="3.90.950.10">
    <property type="match status" value="1"/>
</dbReference>
<comment type="function">
    <text evidence="10">Pyrophosphatase that catalyzes the hydrolysis of nucleoside triphosphates to their monophosphate derivatives, with a high preference for the non-canonical purine nucleotides XTP (xanthosine triphosphate), dITP (deoxyinosine triphosphate) and ITP. Seems to function as a house-cleaning enzyme that removes non-canonical purine nucleotides from the nucleotide pool, thus preventing their incorporation into DNA/RNA and avoiding chromosomal lesions.</text>
</comment>
<keyword evidence="13" id="KW-1185">Reference proteome</keyword>
<comment type="cofactor">
    <cofactor evidence="10">
        <name>Mg(2+)</name>
        <dbReference type="ChEBI" id="CHEBI:18420"/>
    </cofactor>
    <text evidence="10">Binds 1 Mg(2+) ion per subunit.</text>
</comment>
<dbReference type="GO" id="GO:0036220">
    <property type="term" value="F:ITP diphosphatase activity"/>
    <property type="evidence" value="ECO:0007669"/>
    <property type="project" value="UniProtKB-UniRule"/>
</dbReference>
<evidence type="ECO:0000256" key="6">
    <source>
        <dbReference type="ARBA" id="ARBA00022842"/>
    </source>
</evidence>
<evidence type="ECO:0000256" key="7">
    <source>
        <dbReference type="ARBA" id="ARBA00023080"/>
    </source>
</evidence>
<feature type="binding site" evidence="10">
    <location>
        <begin position="154"/>
        <end position="157"/>
    </location>
    <ligand>
        <name>substrate</name>
    </ligand>
</feature>
<dbReference type="Pfam" id="PF01725">
    <property type="entry name" value="Ham1p_like"/>
    <property type="match status" value="1"/>
</dbReference>
<evidence type="ECO:0000313" key="13">
    <source>
        <dbReference type="Proteomes" id="UP000273643"/>
    </source>
</evidence>
<dbReference type="GO" id="GO:0046872">
    <property type="term" value="F:metal ion binding"/>
    <property type="evidence" value="ECO:0007669"/>
    <property type="project" value="UniProtKB-KW"/>
</dbReference>
<evidence type="ECO:0000256" key="2">
    <source>
        <dbReference type="ARBA" id="ARBA00011738"/>
    </source>
</evidence>